<sequence>MSMIFPRIPSHQLPAPNWTPETVGPSHPPQQPDQPRLLALIRAAWRRRRSRIDLSRLDARMLKDIGLTYADVDQEANKPFWRP</sequence>
<dbReference type="EMBL" id="JAPDNT010000022">
    <property type="protein sequence ID" value="MCW3476651.1"/>
    <property type="molecule type" value="Genomic_DNA"/>
</dbReference>
<gene>
    <name evidence="3" type="ORF">OL599_18975</name>
</gene>
<dbReference type="AlphaFoldDB" id="A0AA41YQ37"/>
<evidence type="ECO:0000313" key="4">
    <source>
        <dbReference type="Proteomes" id="UP001165679"/>
    </source>
</evidence>
<proteinExistence type="predicted"/>
<comment type="caution">
    <text evidence="3">The sequence shown here is derived from an EMBL/GenBank/DDBJ whole genome shotgun (WGS) entry which is preliminary data.</text>
</comment>
<dbReference type="InterPro" id="IPR009506">
    <property type="entry name" value="YjiS-like"/>
</dbReference>
<name>A0AA41YQ37_9PROT</name>
<feature type="domain" description="YjiS-like" evidence="2">
    <location>
        <begin position="37"/>
        <end position="72"/>
    </location>
</feature>
<evidence type="ECO:0000259" key="2">
    <source>
        <dbReference type="Pfam" id="PF06568"/>
    </source>
</evidence>
<dbReference type="Pfam" id="PF06568">
    <property type="entry name" value="YjiS-like"/>
    <property type="match status" value="1"/>
</dbReference>
<accession>A0AA41YQ37</accession>
<reference evidence="3" key="1">
    <citation type="submission" date="2022-09" db="EMBL/GenBank/DDBJ databases">
        <title>Rhodovastum sp. nov. RN2-1 isolated from soil in Seongnam, South Korea.</title>
        <authorList>
            <person name="Le N.T."/>
        </authorList>
    </citation>
    <scope>NUCLEOTIDE SEQUENCE</scope>
    <source>
        <strain evidence="3">RN2-1</strain>
    </source>
</reference>
<dbReference type="RefSeq" id="WP_264715468.1">
    <property type="nucleotide sequence ID" value="NZ_JAPDNT010000022.1"/>
</dbReference>
<evidence type="ECO:0000256" key="1">
    <source>
        <dbReference type="SAM" id="MobiDB-lite"/>
    </source>
</evidence>
<evidence type="ECO:0000313" key="3">
    <source>
        <dbReference type="EMBL" id="MCW3476651.1"/>
    </source>
</evidence>
<feature type="region of interest" description="Disordered" evidence="1">
    <location>
        <begin position="1"/>
        <end position="34"/>
    </location>
</feature>
<keyword evidence="4" id="KW-1185">Reference proteome</keyword>
<dbReference type="Proteomes" id="UP001165679">
    <property type="component" value="Unassembled WGS sequence"/>
</dbReference>
<protein>
    <submittedName>
        <fullName evidence="3">DUF1127 domain-containing protein</fullName>
    </submittedName>
</protein>
<organism evidence="3 4">
    <name type="scientific">Limobrevibacterium gyesilva</name>
    <dbReference type="NCBI Taxonomy" id="2991712"/>
    <lineage>
        <taxon>Bacteria</taxon>
        <taxon>Pseudomonadati</taxon>
        <taxon>Pseudomonadota</taxon>
        <taxon>Alphaproteobacteria</taxon>
        <taxon>Acetobacterales</taxon>
        <taxon>Acetobacteraceae</taxon>
        <taxon>Limobrevibacterium</taxon>
    </lineage>
</organism>
<reference evidence="3" key="2">
    <citation type="submission" date="2022-10" db="EMBL/GenBank/DDBJ databases">
        <authorList>
            <person name="Trinh H.N."/>
        </authorList>
    </citation>
    <scope>NUCLEOTIDE SEQUENCE</scope>
    <source>
        <strain evidence="3">RN2-1</strain>
    </source>
</reference>